<dbReference type="Pfam" id="PF00704">
    <property type="entry name" value="Glyco_hydro_18"/>
    <property type="match status" value="1"/>
</dbReference>
<dbReference type="SUPFAM" id="SSF51445">
    <property type="entry name" value="(Trans)glycosidases"/>
    <property type="match status" value="1"/>
</dbReference>
<dbReference type="Proteomes" id="UP001139887">
    <property type="component" value="Unassembled WGS sequence"/>
</dbReference>
<dbReference type="InterPro" id="IPR029070">
    <property type="entry name" value="Chitinase_insertion_sf"/>
</dbReference>
<dbReference type="Gene3D" id="3.10.50.10">
    <property type="match status" value="1"/>
</dbReference>
<dbReference type="OrthoDB" id="76388at2759"/>
<dbReference type="InterPro" id="IPR050314">
    <property type="entry name" value="Glycosyl_Hydrlase_18"/>
</dbReference>
<organism evidence="2 3">
    <name type="scientific">Coemansia brasiliensis</name>
    <dbReference type="NCBI Taxonomy" id="2650707"/>
    <lineage>
        <taxon>Eukaryota</taxon>
        <taxon>Fungi</taxon>
        <taxon>Fungi incertae sedis</taxon>
        <taxon>Zoopagomycota</taxon>
        <taxon>Kickxellomycotina</taxon>
        <taxon>Kickxellomycetes</taxon>
        <taxon>Kickxellales</taxon>
        <taxon>Kickxellaceae</taxon>
        <taxon>Coemansia</taxon>
    </lineage>
</organism>
<dbReference type="InterPro" id="IPR001223">
    <property type="entry name" value="Glyco_hydro18_cat"/>
</dbReference>
<reference evidence="2" key="1">
    <citation type="submission" date="2022-07" db="EMBL/GenBank/DDBJ databases">
        <title>Phylogenomic reconstructions and comparative analyses of Kickxellomycotina fungi.</title>
        <authorList>
            <person name="Reynolds N.K."/>
            <person name="Stajich J.E."/>
            <person name="Barry K."/>
            <person name="Grigoriev I.V."/>
            <person name="Crous P."/>
            <person name="Smith M.E."/>
        </authorList>
    </citation>
    <scope>NUCLEOTIDE SEQUENCE</scope>
    <source>
        <strain evidence="2">NRRL 1566</strain>
    </source>
</reference>
<dbReference type="Gene3D" id="3.20.20.80">
    <property type="entry name" value="Glycosidases"/>
    <property type="match status" value="1"/>
</dbReference>
<gene>
    <name evidence="2" type="ORF">IWW36_005264</name>
</gene>
<dbReference type="GO" id="GO:0005576">
    <property type="term" value="C:extracellular region"/>
    <property type="evidence" value="ECO:0007669"/>
    <property type="project" value="TreeGrafter"/>
</dbReference>
<protein>
    <recommendedName>
        <fullName evidence="1">GH18 domain-containing protein</fullName>
    </recommendedName>
</protein>
<accession>A0A9W8I1Y3</accession>
<feature type="domain" description="GH18" evidence="1">
    <location>
        <begin position="23"/>
        <end position="356"/>
    </location>
</feature>
<keyword evidence="3" id="KW-1185">Reference proteome</keyword>
<proteinExistence type="predicted"/>
<evidence type="ECO:0000313" key="2">
    <source>
        <dbReference type="EMBL" id="KAJ2844231.1"/>
    </source>
</evidence>
<dbReference type="InterPro" id="IPR017853">
    <property type="entry name" value="GH"/>
</dbReference>
<dbReference type="GO" id="GO:0008061">
    <property type="term" value="F:chitin binding"/>
    <property type="evidence" value="ECO:0007669"/>
    <property type="project" value="InterPro"/>
</dbReference>
<dbReference type="AlphaFoldDB" id="A0A9W8I1Y3"/>
<dbReference type="GO" id="GO:0004568">
    <property type="term" value="F:chitinase activity"/>
    <property type="evidence" value="ECO:0007669"/>
    <property type="project" value="TreeGrafter"/>
</dbReference>
<dbReference type="EMBL" id="JANBUW010001144">
    <property type="protein sequence ID" value="KAJ2844231.1"/>
    <property type="molecule type" value="Genomic_DNA"/>
</dbReference>
<evidence type="ECO:0000313" key="3">
    <source>
        <dbReference type="Proteomes" id="UP001139887"/>
    </source>
</evidence>
<evidence type="ECO:0000259" key="1">
    <source>
        <dbReference type="PROSITE" id="PS51910"/>
    </source>
</evidence>
<dbReference type="PROSITE" id="PS51910">
    <property type="entry name" value="GH18_2"/>
    <property type="match status" value="1"/>
</dbReference>
<comment type="caution">
    <text evidence="2">The sequence shown here is derived from an EMBL/GenBank/DDBJ whole genome shotgun (WGS) entry which is preliminary data.</text>
</comment>
<dbReference type="GO" id="GO:0006032">
    <property type="term" value="P:chitin catabolic process"/>
    <property type="evidence" value="ECO:0007669"/>
    <property type="project" value="TreeGrafter"/>
</dbReference>
<dbReference type="GO" id="GO:0005975">
    <property type="term" value="P:carbohydrate metabolic process"/>
    <property type="evidence" value="ECO:0007669"/>
    <property type="project" value="InterPro"/>
</dbReference>
<name>A0A9W8I1Y3_9FUNG</name>
<dbReference type="InterPro" id="IPR011583">
    <property type="entry name" value="Chitinase_II/V-like_cat"/>
</dbReference>
<dbReference type="SMART" id="SM00636">
    <property type="entry name" value="Glyco_18"/>
    <property type="match status" value="1"/>
</dbReference>
<dbReference type="PANTHER" id="PTHR11177:SF317">
    <property type="entry name" value="CHITINASE 12-RELATED"/>
    <property type="match status" value="1"/>
</dbReference>
<dbReference type="PANTHER" id="PTHR11177">
    <property type="entry name" value="CHITINASE"/>
    <property type="match status" value="1"/>
</dbReference>
<feature type="non-terminal residue" evidence="2">
    <location>
        <position position="356"/>
    </location>
</feature>
<sequence>MSATASLAGPINVPEDVIASGVLNKTVIFGYTYKTEMGAIPWNSLTHLVLAFFDVEPSGDVNTKGTNVQDLISTAHKNGVKVLGSIGGSGSGSQAMLAALTTNDTRVHLAKSLVNLIRTLDLDGVDYDFEFPNDMQQLAHLRLGLQAMRAELDSSFNSKLMTMTLFSSKGQFGPDITTTDARPFSDLVDYGLLMSYDYFGSFSKTSAPNSPFRDIPGYPGLSFTSSISAWIDAGWDPAKLVAGLPFYGRTAIVDVISPLTSQFMTVTGNAPPGGPVDKIPGAWTWKDLRDPTNGALSSATTPREGWQRFWSTETETPWLLHNVSRTYIGYDDLESLTIKAHHIITTGLVGAMVWMV</sequence>